<keyword evidence="6 8" id="KW-1133">Transmembrane helix</keyword>
<evidence type="ECO:0000256" key="7">
    <source>
        <dbReference type="ARBA" id="ARBA00023136"/>
    </source>
</evidence>
<keyword evidence="7 8" id="KW-0472">Membrane</keyword>
<dbReference type="GO" id="GO:0016757">
    <property type="term" value="F:glycosyltransferase activity"/>
    <property type="evidence" value="ECO:0007669"/>
    <property type="project" value="UniProtKB-KW"/>
</dbReference>
<reference evidence="10 11" key="1">
    <citation type="submission" date="2017-03" db="EMBL/GenBank/DDBJ databases">
        <title>Genome Survey of Euroglyphus maynei.</title>
        <authorList>
            <person name="Arlian L.G."/>
            <person name="Morgan M.S."/>
            <person name="Rider S.D."/>
        </authorList>
    </citation>
    <scope>NUCLEOTIDE SEQUENCE [LARGE SCALE GENOMIC DNA]</scope>
    <source>
        <strain evidence="10">Arlian Lab</strain>
        <tissue evidence="10">Whole body</tissue>
    </source>
</reference>
<comment type="caution">
    <text evidence="10">The sequence shown here is derived from an EMBL/GenBank/DDBJ whole genome shotgun (WGS) entry which is preliminary data.</text>
</comment>
<feature type="transmembrane region" description="Helical" evidence="8">
    <location>
        <begin position="55"/>
        <end position="75"/>
    </location>
</feature>
<evidence type="ECO:0000313" key="11">
    <source>
        <dbReference type="Proteomes" id="UP000194236"/>
    </source>
</evidence>
<evidence type="ECO:0000256" key="2">
    <source>
        <dbReference type="ARBA" id="ARBA00008744"/>
    </source>
</evidence>
<evidence type="ECO:0000256" key="3">
    <source>
        <dbReference type="ARBA" id="ARBA00022676"/>
    </source>
</evidence>
<comment type="subcellular location">
    <subcellularLocation>
        <location evidence="1">Membrane</location>
        <topology evidence="1">Multi-pass membrane protein</topology>
    </subcellularLocation>
</comment>
<proteinExistence type="inferred from homology"/>
<evidence type="ECO:0000256" key="8">
    <source>
        <dbReference type="SAM" id="Phobius"/>
    </source>
</evidence>
<evidence type="ECO:0000256" key="1">
    <source>
        <dbReference type="ARBA" id="ARBA00004141"/>
    </source>
</evidence>
<feature type="signal peptide" evidence="9">
    <location>
        <begin position="1"/>
        <end position="19"/>
    </location>
</feature>
<dbReference type="InterPro" id="IPR018732">
    <property type="entry name" value="Dpy-19/Dpy-19-like"/>
</dbReference>
<organism evidence="10 11">
    <name type="scientific">Euroglyphus maynei</name>
    <name type="common">Mayne's house dust mite</name>
    <dbReference type="NCBI Taxonomy" id="6958"/>
    <lineage>
        <taxon>Eukaryota</taxon>
        <taxon>Metazoa</taxon>
        <taxon>Ecdysozoa</taxon>
        <taxon>Arthropoda</taxon>
        <taxon>Chelicerata</taxon>
        <taxon>Arachnida</taxon>
        <taxon>Acari</taxon>
        <taxon>Acariformes</taxon>
        <taxon>Sarcoptiformes</taxon>
        <taxon>Astigmata</taxon>
        <taxon>Psoroptidia</taxon>
        <taxon>Analgoidea</taxon>
        <taxon>Pyroglyphidae</taxon>
        <taxon>Pyroglyphinae</taxon>
        <taxon>Euroglyphus</taxon>
    </lineage>
</organism>
<evidence type="ECO:0000256" key="6">
    <source>
        <dbReference type="ARBA" id="ARBA00022989"/>
    </source>
</evidence>
<feature type="chain" id="PRO_5012011337" evidence="9">
    <location>
        <begin position="20"/>
        <end position="111"/>
    </location>
</feature>
<dbReference type="EMBL" id="MUJZ01058252">
    <property type="protein sequence ID" value="OTF72036.1"/>
    <property type="molecule type" value="Genomic_DNA"/>
</dbReference>
<keyword evidence="3" id="KW-0328">Glycosyltransferase</keyword>
<keyword evidence="9" id="KW-0732">Signal</keyword>
<keyword evidence="11" id="KW-1185">Reference proteome</keyword>
<dbReference type="OrthoDB" id="6510770at2759"/>
<evidence type="ECO:0000256" key="4">
    <source>
        <dbReference type="ARBA" id="ARBA00022679"/>
    </source>
</evidence>
<protein>
    <submittedName>
        <fullName evidence="10">Uncharacterized protein</fullName>
    </submittedName>
</protein>
<comment type="similarity">
    <text evidence="2">Belongs to the dpy-19 family.</text>
</comment>
<evidence type="ECO:0000313" key="10">
    <source>
        <dbReference type="EMBL" id="OTF72036.1"/>
    </source>
</evidence>
<sequence>MAIMIMRLKLLMMPQLAISVGLIFTKHQDQSNDDKLDDKNVRLKKSNNNNNNDWFNWLIFGIIIGLISIKSYPLMREYLEQQQQFSNESFEQLLDAIKQRTPDDSIIGEYL</sequence>
<name>A0A1Y3AX75_EURMA</name>
<evidence type="ECO:0000256" key="5">
    <source>
        <dbReference type="ARBA" id="ARBA00022692"/>
    </source>
</evidence>
<accession>A0A1Y3AX75</accession>
<dbReference type="GO" id="GO:0016020">
    <property type="term" value="C:membrane"/>
    <property type="evidence" value="ECO:0007669"/>
    <property type="project" value="UniProtKB-SubCell"/>
</dbReference>
<dbReference type="Pfam" id="PF10034">
    <property type="entry name" value="Dpy19"/>
    <property type="match status" value="1"/>
</dbReference>
<dbReference type="AlphaFoldDB" id="A0A1Y3AX75"/>
<keyword evidence="4" id="KW-0808">Transferase</keyword>
<keyword evidence="5 8" id="KW-0812">Transmembrane</keyword>
<gene>
    <name evidence="10" type="ORF">BLA29_000872</name>
</gene>
<dbReference type="Proteomes" id="UP000194236">
    <property type="component" value="Unassembled WGS sequence"/>
</dbReference>
<evidence type="ECO:0000256" key="9">
    <source>
        <dbReference type="SAM" id="SignalP"/>
    </source>
</evidence>